<feature type="domain" description="L,D-TPase catalytic" evidence="10">
    <location>
        <begin position="248"/>
        <end position="379"/>
    </location>
</feature>
<dbReference type="AlphaFoldDB" id="A0A934S4Q3"/>
<evidence type="ECO:0000259" key="10">
    <source>
        <dbReference type="PROSITE" id="PS52029"/>
    </source>
</evidence>
<dbReference type="EMBL" id="JAENIJ010000006">
    <property type="protein sequence ID" value="MBK1881863.1"/>
    <property type="molecule type" value="Genomic_DNA"/>
</dbReference>
<keyword evidence="3" id="KW-0808">Transferase</keyword>
<protein>
    <submittedName>
        <fullName evidence="11">L,D-transpeptidase family protein</fullName>
    </submittedName>
</protein>
<evidence type="ECO:0000256" key="1">
    <source>
        <dbReference type="ARBA" id="ARBA00004752"/>
    </source>
</evidence>
<comment type="pathway">
    <text evidence="1 7">Cell wall biogenesis; peptidoglycan biosynthesis.</text>
</comment>
<dbReference type="RefSeq" id="WP_200268437.1">
    <property type="nucleotide sequence ID" value="NZ_JAENIJ010000006.1"/>
</dbReference>
<feature type="chain" id="PRO_5037473660" evidence="9">
    <location>
        <begin position="21"/>
        <end position="379"/>
    </location>
</feature>
<gene>
    <name evidence="11" type="ORF">JIN85_05525</name>
</gene>
<keyword evidence="6 7" id="KW-0961">Cell wall biogenesis/degradation</keyword>
<name>A0A934S4Q3_9BACT</name>
<dbReference type="SUPFAM" id="SSF141523">
    <property type="entry name" value="L,D-transpeptidase catalytic domain-like"/>
    <property type="match status" value="1"/>
</dbReference>
<evidence type="ECO:0000256" key="6">
    <source>
        <dbReference type="ARBA" id="ARBA00023316"/>
    </source>
</evidence>
<proteinExistence type="inferred from homology"/>
<dbReference type="Gene3D" id="2.40.440.10">
    <property type="entry name" value="L,D-transpeptidase catalytic domain-like"/>
    <property type="match status" value="1"/>
</dbReference>
<dbReference type="CDD" id="cd16913">
    <property type="entry name" value="YkuD_like"/>
    <property type="match status" value="1"/>
</dbReference>
<feature type="active site" description="Proton donor/acceptor" evidence="7">
    <location>
        <position position="339"/>
    </location>
</feature>
<dbReference type="PANTHER" id="PTHR30582:SF30">
    <property type="entry name" value="BLR4375 PROTEIN"/>
    <property type="match status" value="1"/>
</dbReference>
<evidence type="ECO:0000313" key="12">
    <source>
        <dbReference type="Proteomes" id="UP000603141"/>
    </source>
</evidence>
<keyword evidence="12" id="KW-1185">Reference proteome</keyword>
<feature type="active site" description="Nucleophile" evidence="7">
    <location>
        <position position="355"/>
    </location>
</feature>
<dbReference type="GO" id="GO:0071555">
    <property type="term" value="P:cell wall organization"/>
    <property type="evidence" value="ECO:0007669"/>
    <property type="project" value="UniProtKB-UniRule"/>
</dbReference>
<feature type="region of interest" description="Disordered" evidence="8">
    <location>
        <begin position="44"/>
        <end position="67"/>
    </location>
</feature>
<keyword evidence="4 7" id="KW-0133">Cell shape</keyword>
<dbReference type="InterPro" id="IPR038063">
    <property type="entry name" value="Transpep_catalytic_dom"/>
</dbReference>
<reference evidence="11" key="1">
    <citation type="submission" date="2021-01" db="EMBL/GenBank/DDBJ databases">
        <title>Modified the classification status of verrucomicrobia.</title>
        <authorList>
            <person name="Feng X."/>
        </authorList>
    </citation>
    <scope>NUCLEOTIDE SEQUENCE</scope>
    <source>
        <strain evidence="11">KCTC 22041</strain>
    </source>
</reference>
<evidence type="ECO:0000313" key="11">
    <source>
        <dbReference type="EMBL" id="MBK1881863.1"/>
    </source>
</evidence>
<dbReference type="GO" id="GO:0005576">
    <property type="term" value="C:extracellular region"/>
    <property type="evidence" value="ECO:0007669"/>
    <property type="project" value="TreeGrafter"/>
</dbReference>
<evidence type="ECO:0000256" key="8">
    <source>
        <dbReference type="SAM" id="MobiDB-lite"/>
    </source>
</evidence>
<comment type="similarity">
    <text evidence="2">Belongs to the YkuD family.</text>
</comment>
<evidence type="ECO:0000256" key="3">
    <source>
        <dbReference type="ARBA" id="ARBA00022679"/>
    </source>
</evidence>
<dbReference type="Proteomes" id="UP000603141">
    <property type="component" value="Unassembled WGS sequence"/>
</dbReference>
<dbReference type="GO" id="GO:0008360">
    <property type="term" value="P:regulation of cell shape"/>
    <property type="evidence" value="ECO:0007669"/>
    <property type="project" value="UniProtKB-UniRule"/>
</dbReference>
<sequence>MLKWIAPLCLALASASSAFAENASASKAPTPPLPQTKQAEVLSAQPLDESTADTPIKPAAPLVPANAKPEGDAAVQLQIFLDQSHFGPGIIDGRPGRFTELAVRSWNEANGVALDDWTAVTAAARKSVPNAFAVAVVPDAIKDWVNPNLPSSRAEQAKLKRMSYTSNAEFMAERYHCDVPYLIQLNSSSKINNLKSHDSIIVPNVEPFQIELVTGKSYPADPTLNQRHVVVDTKVNQVRIFEAAPAALIVAEPGASGQADIRPNHGLIASFPITPGQDKFLKFGTWELKNMIEMPYWRYDQQFLETGKRGSEALNIPPGPNSPVGIIWCGTSRSGIGMHGTSNPETIGRARSAGCIRLANWDAIRLPTIVRPGVTVEIR</sequence>
<keyword evidence="5 7" id="KW-0573">Peptidoglycan synthesis</keyword>
<dbReference type="Pfam" id="PF03734">
    <property type="entry name" value="YkuD"/>
    <property type="match status" value="1"/>
</dbReference>
<accession>A0A934S4Q3</accession>
<feature type="signal peptide" evidence="9">
    <location>
        <begin position="1"/>
        <end position="20"/>
    </location>
</feature>
<dbReference type="GO" id="GO:0016740">
    <property type="term" value="F:transferase activity"/>
    <property type="evidence" value="ECO:0007669"/>
    <property type="project" value="UniProtKB-KW"/>
</dbReference>
<keyword evidence="9" id="KW-0732">Signal</keyword>
<evidence type="ECO:0000256" key="4">
    <source>
        <dbReference type="ARBA" id="ARBA00022960"/>
    </source>
</evidence>
<dbReference type="PANTHER" id="PTHR30582">
    <property type="entry name" value="L,D-TRANSPEPTIDASE"/>
    <property type="match status" value="1"/>
</dbReference>
<evidence type="ECO:0000256" key="7">
    <source>
        <dbReference type="PROSITE-ProRule" id="PRU01373"/>
    </source>
</evidence>
<evidence type="ECO:0000256" key="9">
    <source>
        <dbReference type="SAM" id="SignalP"/>
    </source>
</evidence>
<organism evidence="11 12">
    <name type="scientific">Luteolibacter pohnpeiensis</name>
    <dbReference type="NCBI Taxonomy" id="454153"/>
    <lineage>
        <taxon>Bacteria</taxon>
        <taxon>Pseudomonadati</taxon>
        <taxon>Verrucomicrobiota</taxon>
        <taxon>Verrucomicrobiia</taxon>
        <taxon>Verrucomicrobiales</taxon>
        <taxon>Verrucomicrobiaceae</taxon>
        <taxon>Luteolibacter</taxon>
    </lineage>
</organism>
<dbReference type="GO" id="GO:0018104">
    <property type="term" value="P:peptidoglycan-protein cross-linking"/>
    <property type="evidence" value="ECO:0007669"/>
    <property type="project" value="TreeGrafter"/>
</dbReference>
<dbReference type="PROSITE" id="PS52029">
    <property type="entry name" value="LD_TPASE"/>
    <property type="match status" value="1"/>
</dbReference>
<dbReference type="GO" id="GO:0071972">
    <property type="term" value="F:peptidoglycan L,D-transpeptidase activity"/>
    <property type="evidence" value="ECO:0007669"/>
    <property type="project" value="TreeGrafter"/>
</dbReference>
<evidence type="ECO:0000256" key="5">
    <source>
        <dbReference type="ARBA" id="ARBA00022984"/>
    </source>
</evidence>
<evidence type="ECO:0000256" key="2">
    <source>
        <dbReference type="ARBA" id="ARBA00005992"/>
    </source>
</evidence>
<comment type="caution">
    <text evidence="11">The sequence shown here is derived from an EMBL/GenBank/DDBJ whole genome shotgun (WGS) entry which is preliminary data.</text>
</comment>
<dbReference type="InterPro" id="IPR050979">
    <property type="entry name" value="LD-transpeptidase"/>
</dbReference>
<dbReference type="InterPro" id="IPR005490">
    <property type="entry name" value="LD_TPept_cat_dom"/>
</dbReference>